<dbReference type="Gramene" id="C.cajan_30282.t">
    <property type="protein sequence ID" value="C.cajan_30282.t.cds1"/>
    <property type="gene ID" value="C.cajan_30282"/>
</dbReference>
<proteinExistence type="predicted"/>
<dbReference type="Gramene" id="C.cajan_30271.t">
    <property type="protein sequence ID" value="C.cajan_30271.t.cds1"/>
    <property type="gene ID" value="C.cajan_30271"/>
</dbReference>
<gene>
    <name evidence="1" type="ORF">KK1_029516</name>
    <name evidence="2" type="ORF">KK1_029528</name>
</gene>
<dbReference type="STRING" id="3821.A0A151S1Z1"/>
<protein>
    <submittedName>
        <fullName evidence="2">Uncharacterized protein</fullName>
    </submittedName>
</protein>
<dbReference type="InterPro" id="IPR012442">
    <property type="entry name" value="DUF1645_plant"/>
</dbReference>
<dbReference type="Pfam" id="PF07816">
    <property type="entry name" value="DUF1645"/>
    <property type="match status" value="1"/>
</dbReference>
<accession>A0A151S1Z1</accession>
<dbReference type="AlphaFoldDB" id="A0A151S1Z1"/>
<evidence type="ECO:0000313" key="3">
    <source>
        <dbReference type="Proteomes" id="UP000075243"/>
    </source>
</evidence>
<dbReference type="EMBL" id="KQ483491">
    <property type="protein sequence ID" value="KYP48799.1"/>
    <property type="molecule type" value="Genomic_DNA"/>
</dbReference>
<keyword evidence="3" id="KW-1185">Reference proteome</keyword>
<dbReference type="EMBL" id="KQ483491">
    <property type="protein sequence ID" value="KYP48788.1"/>
    <property type="molecule type" value="Genomic_DNA"/>
</dbReference>
<dbReference type="PANTHER" id="PTHR33095">
    <property type="entry name" value="OS07G0619500 PROTEIN"/>
    <property type="match status" value="1"/>
</dbReference>
<name>A0A151S1Z1_CAJCA</name>
<dbReference type="PANTHER" id="PTHR33095:SF114">
    <property type="entry name" value="DUF1645 FAMILY PROTEIN"/>
    <property type="match status" value="1"/>
</dbReference>
<evidence type="ECO:0000313" key="2">
    <source>
        <dbReference type="EMBL" id="KYP48799.1"/>
    </source>
</evidence>
<dbReference type="Proteomes" id="UP000075243">
    <property type="component" value="Unassembled WGS sequence"/>
</dbReference>
<sequence>MAENKIYFDSEENVEELEFNFTCSELQETPILFADEIFDNGKIRQSFATFDQSIVLATTYEYNNLPLQLPLKKLFVDKKPNSFSFQSTDILKGSCNEASPKVTMVEMDASNFRCKKSKSLGFSKIWRFHKDIKLQTNSDGQDAFVLLSPLKKENNFLNKRKDGKCITTLSPHEKVYVMNRKRMENSKQKSFLPYRPNLIGFFTNKNRFSRNVNPF</sequence>
<reference evidence="2 3" key="1">
    <citation type="journal article" date="2012" name="Nat. Biotechnol.">
        <title>Draft genome sequence of pigeonpea (Cajanus cajan), an orphan legume crop of resource-poor farmers.</title>
        <authorList>
            <person name="Varshney R.K."/>
            <person name="Chen W."/>
            <person name="Li Y."/>
            <person name="Bharti A.K."/>
            <person name="Saxena R.K."/>
            <person name="Schlueter J.A."/>
            <person name="Donoghue M.T."/>
            <person name="Azam S."/>
            <person name="Fan G."/>
            <person name="Whaley A.M."/>
            <person name="Farmer A.D."/>
            <person name="Sheridan J."/>
            <person name="Iwata A."/>
            <person name="Tuteja R."/>
            <person name="Penmetsa R.V."/>
            <person name="Wu W."/>
            <person name="Upadhyaya H.D."/>
            <person name="Yang S.P."/>
            <person name="Shah T."/>
            <person name="Saxena K.B."/>
            <person name="Michael T."/>
            <person name="McCombie W.R."/>
            <person name="Yang B."/>
            <person name="Zhang G."/>
            <person name="Yang H."/>
            <person name="Wang J."/>
            <person name="Spillane C."/>
            <person name="Cook D.R."/>
            <person name="May G.D."/>
            <person name="Xu X."/>
            <person name="Jackson S.A."/>
        </authorList>
    </citation>
    <scope>NUCLEOTIDE SEQUENCE [LARGE SCALE GENOMIC DNA]</scope>
    <source>
        <strain evidence="3">cv. Asha</strain>
    </source>
</reference>
<dbReference type="OMA" id="LTEMSMM"/>
<organism evidence="2 3">
    <name type="scientific">Cajanus cajan</name>
    <name type="common">Pigeon pea</name>
    <name type="synonym">Cajanus indicus</name>
    <dbReference type="NCBI Taxonomy" id="3821"/>
    <lineage>
        <taxon>Eukaryota</taxon>
        <taxon>Viridiplantae</taxon>
        <taxon>Streptophyta</taxon>
        <taxon>Embryophyta</taxon>
        <taxon>Tracheophyta</taxon>
        <taxon>Spermatophyta</taxon>
        <taxon>Magnoliopsida</taxon>
        <taxon>eudicotyledons</taxon>
        <taxon>Gunneridae</taxon>
        <taxon>Pentapetalae</taxon>
        <taxon>rosids</taxon>
        <taxon>fabids</taxon>
        <taxon>Fabales</taxon>
        <taxon>Fabaceae</taxon>
        <taxon>Papilionoideae</taxon>
        <taxon>50 kb inversion clade</taxon>
        <taxon>NPAAA clade</taxon>
        <taxon>indigoferoid/millettioid clade</taxon>
        <taxon>Phaseoleae</taxon>
        <taxon>Cajanus</taxon>
    </lineage>
</organism>
<evidence type="ECO:0000313" key="1">
    <source>
        <dbReference type="EMBL" id="KYP48788.1"/>
    </source>
</evidence>